<keyword evidence="1" id="KW-0245">EGF-like domain</keyword>
<dbReference type="InterPro" id="IPR042635">
    <property type="entry name" value="MEGF10/SREC1/2-like"/>
</dbReference>
<evidence type="ECO:0000256" key="1">
    <source>
        <dbReference type="ARBA" id="ARBA00022536"/>
    </source>
</evidence>
<dbReference type="AlphaFoldDB" id="A0A8W8J0N7"/>
<proteinExistence type="predicted"/>
<dbReference type="Gene3D" id="2.170.300.10">
    <property type="entry name" value="Tie2 ligand-binding domain superfamily"/>
    <property type="match status" value="1"/>
</dbReference>
<keyword evidence="5" id="KW-1185">Reference proteome</keyword>
<feature type="transmembrane region" description="Helical" evidence="2">
    <location>
        <begin position="208"/>
        <end position="227"/>
    </location>
</feature>
<evidence type="ECO:0000313" key="5">
    <source>
        <dbReference type="Proteomes" id="UP000005408"/>
    </source>
</evidence>
<evidence type="ECO:0000256" key="3">
    <source>
        <dbReference type="SAM" id="SignalP"/>
    </source>
</evidence>
<dbReference type="GO" id="GO:0005044">
    <property type="term" value="F:scavenger receptor activity"/>
    <property type="evidence" value="ECO:0007669"/>
    <property type="project" value="InterPro"/>
</dbReference>
<dbReference type="PANTHER" id="PTHR24043">
    <property type="entry name" value="SCAVENGER RECEPTOR CLASS F"/>
    <property type="match status" value="1"/>
</dbReference>
<feature type="signal peptide" evidence="3">
    <location>
        <begin position="1"/>
        <end position="19"/>
    </location>
</feature>
<dbReference type="Proteomes" id="UP000005408">
    <property type="component" value="Unassembled WGS sequence"/>
</dbReference>
<reference evidence="4" key="1">
    <citation type="submission" date="2022-08" db="UniProtKB">
        <authorList>
            <consortium name="EnsemblMetazoa"/>
        </authorList>
    </citation>
    <scope>IDENTIFICATION</scope>
    <source>
        <strain evidence="4">05x7-T-G4-1.051#20</strain>
    </source>
</reference>
<dbReference type="PANTHER" id="PTHR24043:SF8">
    <property type="entry name" value="EGF-LIKE DOMAIN-CONTAINING PROTEIN"/>
    <property type="match status" value="1"/>
</dbReference>
<keyword evidence="3" id="KW-0732">Signal</keyword>
<organism evidence="4 5">
    <name type="scientific">Magallana gigas</name>
    <name type="common">Pacific oyster</name>
    <name type="synonym">Crassostrea gigas</name>
    <dbReference type="NCBI Taxonomy" id="29159"/>
    <lineage>
        <taxon>Eukaryota</taxon>
        <taxon>Metazoa</taxon>
        <taxon>Spiralia</taxon>
        <taxon>Lophotrochozoa</taxon>
        <taxon>Mollusca</taxon>
        <taxon>Bivalvia</taxon>
        <taxon>Autobranchia</taxon>
        <taxon>Pteriomorphia</taxon>
        <taxon>Ostreida</taxon>
        <taxon>Ostreoidea</taxon>
        <taxon>Ostreidae</taxon>
        <taxon>Magallana</taxon>
    </lineage>
</organism>
<sequence>MRSVLVILLTYMYLPTLKFDPSIGFCNDTRGICCASYVYQDGKCIECPAGTFRYNCSSKCPENYYGRLCSRKCDCSRYHVCNPSKGCIIDPYVLKAEYDSCVAGKESERCCINQWKAERCIDCWEGYIGENCRQPCPDERFGHFCLELCNCSGNEICDVRYGCLANFTQPIASFPKDLDRSLILLFTANFTQPIASFPKDLVNWKTPVGLALGLLFSAFILAVIIKFKRKQRKISNLNQTNVDISTTTTISEVSQVKVSEYPTLLRVPDMDNGNQSEAYSTFNDFKTCSEV</sequence>
<accession>A0A8W8J0N7</accession>
<keyword evidence="2" id="KW-0812">Transmembrane</keyword>
<keyword evidence="2" id="KW-1133">Transmembrane helix</keyword>
<protein>
    <submittedName>
        <fullName evidence="4">Uncharacterized protein</fullName>
    </submittedName>
</protein>
<keyword evidence="2" id="KW-0472">Membrane</keyword>
<feature type="chain" id="PRO_5036484572" evidence="3">
    <location>
        <begin position="20"/>
        <end position="291"/>
    </location>
</feature>
<name>A0A8W8J0N7_MAGGI</name>
<evidence type="ECO:0000313" key="4">
    <source>
        <dbReference type="EnsemblMetazoa" id="G16223.2:cds"/>
    </source>
</evidence>
<dbReference type="EnsemblMetazoa" id="G16223.2">
    <property type="protein sequence ID" value="G16223.2:cds"/>
    <property type="gene ID" value="G16223"/>
</dbReference>
<evidence type="ECO:0000256" key="2">
    <source>
        <dbReference type="SAM" id="Phobius"/>
    </source>
</evidence>